<keyword evidence="3" id="KW-1185">Reference proteome</keyword>
<evidence type="ECO:0000313" key="2">
    <source>
        <dbReference type="EMBL" id="PXF40281.1"/>
    </source>
</evidence>
<evidence type="ECO:0000256" key="1">
    <source>
        <dbReference type="SAM" id="MobiDB-lite"/>
    </source>
</evidence>
<feature type="region of interest" description="Disordered" evidence="1">
    <location>
        <begin position="19"/>
        <end position="42"/>
    </location>
</feature>
<evidence type="ECO:0000313" key="3">
    <source>
        <dbReference type="Proteomes" id="UP000247409"/>
    </source>
</evidence>
<dbReference type="Proteomes" id="UP000247409">
    <property type="component" value="Unassembled WGS sequence"/>
</dbReference>
<protein>
    <submittedName>
        <fullName evidence="2">Uncharacterized protein</fullName>
    </submittedName>
</protein>
<dbReference type="EMBL" id="NBIV01000323">
    <property type="protein sequence ID" value="PXF40281.1"/>
    <property type="molecule type" value="Genomic_DNA"/>
</dbReference>
<organism evidence="2 3">
    <name type="scientific">Gracilariopsis chorda</name>
    <dbReference type="NCBI Taxonomy" id="448386"/>
    <lineage>
        <taxon>Eukaryota</taxon>
        <taxon>Rhodophyta</taxon>
        <taxon>Florideophyceae</taxon>
        <taxon>Rhodymeniophycidae</taxon>
        <taxon>Gracilariales</taxon>
        <taxon>Gracilariaceae</taxon>
        <taxon>Gracilariopsis</taxon>
    </lineage>
</organism>
<name>A0A2V3IE09_9FLOR</name>
<dbReference type="OrthoDB" id="10326961at2759"/>
<accession>A0A2V3IE09</accession>
<comment type="caution">
    <text evidence="2">The sequence shown here is derived from an EMBL/GenBank/DDBJ whole genome shotgun (WGS) entry which is preliminary data.</text>
</comment>
<sequence>MGLPEHGVYTSDDGVQKITISSTNSSNGQISGIYESSSSPVGPLSIQSMKGNYMWVRSQEAGRDGVAPFVIRFFAAQRPDGRPYSIVDIWNGGYQTDDTMLLSGTRAYVNQEGVVQSISLGTKVFSR</sequence>
<proteinExistence type="predicted"/>
<reference evidence="2 3" key="1">
    <citation type="journal article" date="2018" name="Mol. Biol. Evol.">
        <title>Analysis of the draft genome of the red seaweed Gracilariopsis chorda provides insights into genome size evolution in Rhodophyta.</title>
        <authorList>
            <person name="Lee J."/>
            <person name="Yang E.C."/>
            <person name="Graf L."/>
            <person name="Yang J.H."/>
            <person name="Qiu H."/>
            <person name="Zel Zion U."/>
            <person name="Chan C.X."/>
            <person name="Stephens T.G."/>
            <person name="Weber A.P.M."/>
            <person name="Boo G.H."/>
            <person name="Boo S.M."/>
            <person name="Kim K.M."/>
            <person name="Shin Y."/>
            <person name="Jung M."/>
            <person name="Lee S.J."/>
            <person name="Yim H.S."/>
            <person name="Lee J.H."/>
            <person name="Bhattacharya D."/>
            <person name="Yoon H.S."/>
        </authorList>
    </citation>
    <scope>NUCLEOTIDE SEQUENCE [LARGE SCALE GENOMIC DNA]</scope>
    <source>
        <strain evidence="2 3">SKKU-2015</strain>
        <tissue evidence="2">Whole body</tissue>
    </source>
</reference>
<gene>
    <name evidence="2" type="ORF">BWQ96_10008</name>
</gene>
<dbReference type="AlphaFoldDB" id="A0A2V3IE09"/>